<evidence type="ECO:0000256" key="1">
    <source>
        <dbReference type="SAM" id="MobiDB-lite"/>
    </source>
</evidence>
<feature type="region of interest" description="Disordered" evidence="1">
    <location>
        <begin position="75"/>
        <end position="105"/>
    </location>
</feature>
<gene>
    <name evidence="2" type="ORF">N656DRAFT_761274</name>
</gene>
<sequence length="356" mass="39189">MLPPVEDAVLRNNPQFAALYSTLTTTILNPDGSTKNDPAAKERSAIREELNEYRLRDAKQSLLIDAICTANPYSLQSKPAPAPSLTRRTARPHQPDGSSSQPTTELPEPLLDLLLLLPTLLKTPSTLPQDLESITLLLSQPPLSLFPSLLPQLSNLLSTTLHTSAVHLARIANPSTNPSYIHRSIPHLPSHYQTLVQTISERKALLSRTRLAAAEPGLTTLLHEQTAGVLGQLLRSLEAKHGVVARWLEFRAVEARLIAQRQQAEVEGVLAQAERDVYTPEVGRALGNYMVHLRDARGRLVEAVRGLKGELEAYGVKVDSHGVGKEKVMREMARVYRDMGRQVKEVRGDLERLGGA</sequence>
<name>A0AAN6T8E2_9PEZI</name>
<reference evidence="2" key="2">
    <citation type="submission" date="2023-05" db="EMBL/GenBank/DDBJ databases">
        <authorList>
            <consortium name="Lawrence Berkeley National Laboratory"/>
            <person name="Steindorff A."/>
            <person name="Hensen N."/>
            <person name="Bonometti L."/>
            <person name="Westerberg I."/>
            <person name="Brannstrom I.O."/>
            <person name="Guillou S."/>
            <person name="Cros-Aarteil S."/>
            <person name="Calhoun S."/>
            <person name="Haridas S."/>
            <person name="Kuo A."/>
            <person name="Mondo S."/>
            <person name="Pangilinan J."/>
            <person name="Riley R."/>
            <person name="Labutti K."/>
            <person name="Andreopoulos B."/>
            <person name="Lipzen A."/>
            <person name="Chen C."/>
            <person name="Yanf M."/>
            <person name="Daum C."/>
            <person name="Ng V."/>
            <person name="Clum A."/>
            <person name="Ohm R."/>
            <person name="Martin F."/>
            <person name="Silar P."/>
            <person name="Natvig D."/>
            <person name="Lalanne C."/>
            <person name="Gautier V."/>
            <person name="Ament-Velasquez S.L."/>
            <person name="Kruys A."/>
            <person name="Hutchinson M.I."/>
            <person name="Powell A.J."/>
            <person name="Barry K."/>
            <person name="Miller A.N."/>
            <person name="Grigoriev I.V."/>
            <person name="Debuchy R."/>
            <person name="Gladieux P."/>
            <person name="Thoren M.H."/>
            <person name="Johannesson H."/>
        </authorList>
    </citation>
    <scope>NUCLEOTIDE SEQUENCE</scope>
    <source>
        <strain evidence="2">CBS 508.74</strain>
    </source>
</reference>
<keyword evidence="3" id="KW-1185">Reference proteome</keyword>
<dbReference type="GeneID" id="89937362"/>
<dbReference type="EMBL" id="MU853362">
    <property type="protein sequence ID" value="KAK4108583.1"/>
    <property type="molecule type" value="Genomic_DNA"/>
</dbReference>
<evidence type="ECO:0000313" key="2">
    <source>
        <dbReference type="EMBL" id="KAK4108583.1"/>
    </source>
</evidence>
<evidence type="ECO:0000313" key="3">
    <source>
        <dbReference type="Proteomes" id="UP001302812"/>
    </source>
</evidence>
<proteinExistence type="predicted"/>
<reference evidence="2" key="1">
    <citation type="journal article" date="2023" name="Mol. Phylogenet. Evol.">
        <title>Genome-scale phylogeny and comparative genomics of the fungal order Sordariales.</title>
        <authorList>
            <person name="Hensen N."/>
            <person name="Bonometti L."/>
            <person name="Westerberg I."/>
            <person name="Brannstrom I.O."/>
            <person name="Guillou S."/>
            <person name="Cros-Aarteil S."/>
            <person name="Calhoun S."/>
            <person name="Haridas S."/>
            <person name="Kuo A."/>
            <person name="Mondo S."/>
            <person name="Pangilinan J."/>
            <person name="Riley R."/>
            <person name="LaButti K."/>
            <person name="Andreopoulos B."/>
            <person name="Lipzen A."/>
            <person name="Chen C."/>
            <person name="Yan M."/>
            <person name="Daum C."/>
            <person name="Ng V."/>
            <person name="Clum A."/>
            <person name="Steindorff A."/>
            <person name="Ohm R.A."/>
            <person name="Martin F."/>
            <person name="Silar P."/>
            <person name="Natvig D.O."/>
            <person name="Lalanne C."/>
            <person name="Gautier V."/>
            <person name="Ament-Velasquez S.L."/>
            <person name="Kruys A."/>
            <person name="Hutchinson M.I."/>
            <person name="Powell A.J."/>
            <person name="Barry K."/>
            <person name="Miller A.N."/>
            <person name="Grigoriev I.V."/>
            <person name="Debuchy R."/>
            <person name="Gladieux P."/>
            <person name="Hiltunen Thoren M."/>
            <person name="Johannesson H."/>
        </authorList>
    </citation>
    <scope>NUCLEOTIDE SEQUENCE</scope>
    <source>
        <strain evidence="2">CBS 508.74</strain>
    </source>
</reference>
<protein>
    <submittedName>
        <fullName evidence="2">Uncharacterized protein</fullName>
    </submittedName>
</protein>
<dbReference type="AlphaFoldDB" id="A0AAN6T8E2"/>
<dbReference type="RefSeq" id="XP_064666153.1">
    <property type="nucleotide sequence ID" value="XM_064813237.1"/>
</dbReference>
<organism evidence="2 3">
    <name type="scientific">Canariomyces notabilis</name>
    <dbReference type="NCBI Taxonomy" id="2074819"/>
    <lineage>
        <taxon>Eukaryota</taxon>
        <taxon>Fungi</taxon>
        <taxon>Dikarya</taxon>
        <taxon>Ascomycota</taxon>
        <taxon>Pezizomycotina</taxon>
        <taxon>Sordariomycetes</taxon>
        <taxon>Sordariomycetidae</taxon>
        <taxon>Sordariales</taxon>
        <taxon>Chaetomiaceae</taxon>
        <taxon>Canariomyces</taxon>
    </lineage>
</organism>
<dbReference type="Proteomes" id="UP001302812">
    <property type="component" value="Unassembled WGS sequence"/>
</dbReference>
<accession>A0AAN6T8E2</accession>
<comment type="caution">
    <text evidence="2">The sequence shown here is derived from an EMBL/GenBank/DDBJ whole genome shotgun (WGS) entry which is preliminary data.</text>
</comment>